<dbReference type="SUPFAM" id="SSF55729">
    <property type="entry name" value="Acyl-CoA N-acyltransferases (Nat)"/>
    <property type="match status" value="1"/>
</dbReference>
<accession>A0A6J7X4J4</accession>
<organism evidence="1">
    <name type="scientific">uncultured Caudovirales phage</name>
    <dbReference type="NCBI Taxonomy" id="2100421"/>
    <lineage>
        <taxon>Viruses</taxon>
        <taxon>Duplodnaviria</taxon>
        <taxon>Heunggongvirae</taxon>
        <taxon>Uroviricota</taxon>
        <taxon>Caudoviricetes</taxon>
        <taxon>Peduoviridae</taxon>
        <taxon>Maltschvirus</taxon>
        <taxon>Maltschvirus maltsch</taxon>
    </lineage>
</organism>
<sequence>MLIGARTPAEKDAAAALLLAHAGVQPCGDMQALLWVNTDKQEVEWVVGYTGFVGKTCQMHVVNLGTRRTPRKLLWAAFDYPFNQVGVEAVLGIVNSNNDSAIRFDKHLGFKEVMRLDGLHDGGGDIVIFRMNRDECRWIKEIEHEERMVA</sequence>
<dbReference type="EMBL" id="LR798318">
    <property type="protein sequence ID" value="CAB5223184.1"/>
    <property type="molecule type" value="Genomic_DNA"/>
</dbReference>
<proteinExistence type="predicted"/>
<evidence type="ECO:0000313" key="1">
    <source>
        <dbReference type="EMBL" id="CAB5223184.1"/>
    </source>
</evidence>
<name>A0A6J7X4J4_9CAUD</name>
<reference evidence="1" key="1">
    <citation type="submission" date="2020-05" db="EMBL/GenBank/DDBJ databases">
        <authorList>
            <person name="Chiriac C."/>
            <person name="Salcher M."/>
            <person name="Ghai R."/>
            <person name="Kavagutti S V."/>
        </authorList>
    </citation>
    <scope>NUCLEOTIDE SEQUENCE</scope>
</reference>
<dbReference type="InterPro" id="IPR016181">
    <property type="entry name" value="Acyl_CoA_acyltransferase"/>
</dbReference>
<dbReference type="Gene3D" id="3.40.630.30">
    <property type="match status" value="1"/>
</dbReference>
<protein>
    <submittedName>
        <fullName evidence="1">Uncharacterized protein</fullName>
    </submittedName>
</protein>
<gene>
    <name evidence="1" type="ORF">UFOVP381_5</name>
</gene>